<keyword evidence="2 3" id="KW-0233">DNA recombination</keyword>
<dbReference type="InterPro" id="IPR009187">
    <property type="entry name" value="Prok_Ku"/>
</dbReference>
<accession>A0ABV1WCZ5</accession>
<dbReference type="RefSeq" id="WP_158103847.1">
    <property type="nucleotide sequence ID" value="NZ_MUBM01000085.1"/>
</dbReference>
<dbReference type="PIRSF" id="PIRSF006493">
    <property type="entry name" value="Prok_Ku"/>
    <property type="match status" value="1"/>
</dbReference>
<comment type="caution">
    <text evidence="5">The sequence shown here is derived from an EMBL/GenBank/DDBJ whole genome shotgun (WGS) entry which is preliminary data.</text>
</comment>
<name>A0ABV1WCZ5_9ACTN</name>
<dbReference type="HAMAP" id="MF_01875">
    <property type="entry name" value="Prokaryotic_Ku"/>
    <property type="match status" value="1"/>
</dbReference>
<comment type="similarity">
    <text evidence="3">Belongs to the prokaryotic Ku family.</text>
</comment>
<dbReference type="Proteomes" id="UP001458415">
    <property type="component" value="Unassembled WGS sequence"/>
</dbReference>
<evidence type="ECO:0000259" key="4">
    <source>
        <dbReference type="SMART" id="SM00559"/>
    </source>
</evidence>
<evidence type="ECO:0000256" key="1">
    <source>
        <dbReference type="ARBA" id="ARBA00023125"/>
    </source>
</evidence>
<sequence length="260" mass="28965">MKTMWSGMIQFGLVTVPIRLYAATVEHPVRLHEIHVADGSRIEHRPFCKGENREIPYEEVGRGLALADGRVVPLTEEDLAHLPLPTRRTIDVLGFVPFEDIDPISFGRPYYAVPGPGDDRPYALLVEALARTGYVAVAELALRSRERLALLRPRHGMLILQTLLWRDELRDPGDLAPSTPVTERELELAEVLIRDLTGINVGDVHDDYAHALDQLVAAKITGGELAEEPAEPTPALDLMAALEESVRAAERAHERLRHRP</sequence>
<reference evidence="5 6" key="1">
    <citation type="submission" date="2024-06" db="EMBL/GenBank/DDBJ databases">
        <title>The Natural Products Discovery Center: Release of the First 8490 Sequenced Strains for Exploring Actinobacteria Biosynthetic Diversity.</title>
        <authorList>
            <person name="Kalkreuter E."/>
            <person name="Kautsar S.A."/>
            <person name="Yang D."/>
            <person name="Bader C.D."/>
            <person name="Teijaro C.N."/>
            <person name="Fluegel L."/>
            <person name="Davis C.M."/>
            <person name="Simpson J.R."/>
            <person name="Lauterbach L."/>
            <person name="Steele A.D."/>
            <person name="Gui C."/>
            <person name="Meng S."/>
            <person name="Li G."/>
            <person name="Viehrig K."/>
            <person name="Ye F."/>
            <person name="Su P."/>
            <person name="Kiefer A.F."/>
            <person name="Nichols A."/>
            <person name="Cepeda A.J."/>
            <person name="Yan W."/>
            <person name="Fan B."/>
            <person name="Jiang Y."/>
            <person name="Adhikari A."/>
            <person name="Zheng C.-J."/>
            <person name="Schuster L."/>
            <person name="Cowan T.M."/>
            <person name="Smanski M.J."/>
            <person name="Chevrette M.G."/>
            <person name="De Carvalho L.P.S."/>
            <person name="Shen B."/>
        </authorList>
    </citation>
    <scope>NUCLEOTIDE SEQUENCE [LARGE SCALE GENOMIC DNA]</scope>
    <source>
        <strain evidence="5 6">NPDC000634</strain>
    </source>
</reference>
<dbReference type="SMART" id="SM00559">
    <property type="entry name" value="Ku78"/>
    <property type="match status" value="1"/>
</dbReference>
<proteinExistence type="inferred from homology"/>
<gene>
    <name evidence="3" type="primary">ku</name>
    <name evidence="5" type="ORF">ABT317_35105</name>
</gene>
<dbReference type="InterPro" id="IPR006164">
    <property type="entry name" value="DNA_bd_Ku70/Ku80"/>
</dbReference>
<dbReference type="PANTHER" id="PTHR41251">
    <property type="entry name" value="NON-HOMOLOGOUS END JOINING PROTEIN KU"/>
    <property type="match status" value="1"/>
</dbReference>
<comment type="function">
    <text evidence="3">With LigD forms a non-homologous end joining (NHEJ) DNA repair enzyme, which repairs dsDNA breaks with reduced fidelity. Binds linear dsDNA with 5'- and 3'- overhangs but not closed circular dsDNA nor ssDNA. Recruits and stimulates the ligase activity of LigD.</text>
</comment>
<dbReference type="EMBL" id="JBEPCU010000928">
    <property type="protein sequence ID" value="MER6982061.1"/>
    <property type="molecule type" value="Genomic_DNA"/>
</dbReference>
<feature type="domain" description="Ku" evidence="4">
    <location>
        <begin position="52"/>
        <end position="180"/>
    </location>
</feature>
<organism evidence="5 6">
    <name type="scientific">Streptomyces carpinensis</name>
    <dbReference type="NCBI Taxonomy" id="66369"/>
    <lineage>
        <taxon>Bacteria</taxon>
        <taxon>Bacillati</taxon>
        <taxon>Actinomycetota</taxon>
        <taxon>Actinomycetes</taxon>
        <taxon>Kitasatosporales</taxon>
        <taxon>Streptomycetaceae</taxon>
        <taxon>Streptomyces</taxon>
    </lineage>
</organism>
<keyword evidence="6" id="KW-1185">Reference proteome</keyword>
<dbReference type="SUPFAM" id="SSF100939">
    <property type="entry name" value="SPOC domain-like"/>
    <property type="match status" value="1"/>
</dbReference>
<evidence type="ECO:0000313" key="6">
    <source>
        <dbReference type="Proteomes" id="UP001458415"/>
    </source>
</evidence>
<keyword evidence="1 3" id="KW-0238">DNA-binding</keyword>
<keyword evidence="3" id="KW-0234">DNA repair</keyword>
<evidence type="ECO:0000313" key="5">
    <source>
        <dbReference type="EMBL" id="MER6982061.1"/>
    </source>
</evidence>
<dbReference type="PANTHER" id="PTHR41251:SF1">
    <property type="entry name" value="NON-HOMOLOGOUS END JOINING PROTEIN KU"/>
    <property type="match status" value="1"/>
</dbReference>
<dbReference type="InterPro" id="IPR016194">
    <property type="entry name" value="SPOC-like_C_dom_sf"/>
</dbReference>
<comment type="subunit">
    <text evidence="3">Homodimer. Interacts with LigD.</text>
</comment>
<evidence type="ECO:0000256" key="3">
    <source>
        <dbReference type="HAMAP-Rule" id="MF_01875"/>
    </source>
</evidence>
<evidence type="ECO:0000256" key="2">
    <source>
        <dbReference type="ARBA" id="ARBA00023172"/>
    </source>
</evidence>
<dbReference type="Pfam" id="PF02735">
    <property type="entry name" value="Ku"/>
    <property type="match status" value="1"/>
</dbReference>
<keyword evidence="3" id="KW-0227">DNA damage</keyword>
<dbReference type="NCBIfam" id="TIGR02772">
    <property type="entry name" value="Ku_bact"/>
    <property type="match status" value="1"/>
</dbReference>
<protein>
    <recommendedName>
        <fullName evidence="3">Non-homologous end joining protein Ku</fullName>
    </recommendedName>
</protein>
<dbReference type="Gene3D" id="2.40.290.10">
    <property type="match status" value="1"/>
</dbReference>